<evidence type="ECO:0000313" key="2">
    <source>
        <dbReference type="EMBL" id="MEA5477476.1"/>
    </source>
</evidence>
<dbReference type="EMBL" id="JAYGIE010000026">
    <property type="protein sequence ID" value="MEA5477476.1"/>
    <property type="molecule type" value="Genomic_DNA"/>
</dbReference>
<dbReference type="RefSeq" id="WP_323261034.1">
    <property type="nucleotide sequence ID" value="NZ_JAYGIE010000026.1"/>
</dbReference>
<protein>
    <submittedName>
        <fullName evidence="2">Uncharacterized protein</fullName>
    </submittedName>
</protein>
<proteinExistence type="predicted"/>
<evidence type="ECO:0000313" key="3">
    <source>
        <dbReference type="Proteomes" id="UP001301388"/>
    </source>
</evidence>
<comment type="caution">
    <text evidence="2">The sequence shown here is derived from an EMBL/GenBank/DDBJ whole genome shotgun (WGS) entry which is preliminary data.</text>
</comment>
<reference evidence="2 3" key="1">
    <citation type="submission" date="2023-12" db="EMBL/GenBank/DDBJ databases">
        <title>Baltic Sea Cyanobacteria.</title>
        <authorList>
            <person name="Delbaje E."/>
            <person name="Fewer D.P."/>
            <person name="Shishido T.K."/>
        </authorList>
    </citation>
    <scope>NUCLEOTIDE SEQUENCE [LARGE SCALE GENOMIC DNA]</scope>
    <source>
        <strain evidence="2 3">UHCC 0370</strain>
    </source>
</reference>
<organism evidence="2 3">
    <name type="scientific">Pseudanabaena galeata UHCC 0370</name>
    <dbReference type="NCBI Taxonomy" id="3110310"/>
    <lineage>
        <taxon>Bacteria</taxon>
        <taxon>Bacillati</taxon>
        <taxon>Cyanobacteriota</taxon>
        <taxon>Cyanophyceae</taxon>
        <taxon>Pseudanabaenales</taxon>
        <taxon>Pseudanabaenaceae</taxon>
        <taxon>Pseudanabaena</taxon>
    </lineage>
</organism>
<feature type="region of interest" description="Disordered" evidence="1">
    <location>
        <begin position="57"/>
        <end position="78"/>
    </location>
</feature>
<dbReference type="Proteomes" id="UP001301388">
    <property type="component" value="Unassembled WGS sequence"/>
</dbReference>
<gene>
    <name evidence="2" type="ORF">VB774_07565</name>
</gene>
<accession>A0ABU5TGT4</accession>
<name>A0ABU5TGT4_9CYAN</name>
<keyword evidence="3" id="KW-1185">Reference proteome</keyword>
<sequence>MRYNVEKLPKFAKFMSSENPTQFALTIAFIDPELTNSERDDELVSLFEDLNANSDIESVERLRDPNPPDGSKSGGGLLDLLKAEANPANALKVLKFLGDRFGNKPIALEAEVNGIKMKITAYSQEEVKFGIDEINEFIEKHKVA</sequence>
<evidence type="ECO:0000256" key="1">
    <source>
        <dbReference type="SAM" id="MobiDB-lite"/>
    </source>
</evidence>